<dbReference type="NCBIfam" id="TIGR04226">
    <property type="entry name" value="RrgB_K2N_iso_D2"/>
    <property type="match status" value="1"/>
</dbReference>
<keyword evidence="5" id="KW-0472">Membrane</keyword>
<dbReference type="PROSITE" id="PS50847">
    <property type="entry name" value="GRAM_POS_ANCHORING"/>
    <property type="match status" value="1"/>
</dbReference>
<feature type="chain" id="PRO_5040434126" evidence="6">
    <location>
        <begin position="30"/>
        <end position="501"/>
    </location>
</feature>
<dbReference type="InterPro" id="IPR019931">
    <property type="entry name" value="LPXTG_anchor"/>
</dbReference>
<dbReference type="InterPro" id="IPR026466">
    <property type="entry name" value="Fim_isopep_form_D2_dom"/>
</dbReference>
<keyword evidence="4" id="KW-0572">Peptidoglycan-anchor</keyword>
<dbReference type="NCBIfam" id="TIGR01167">
    <property type="entry name" value="LPXTG_anchor"/>
    <property type="match status" value="1"/>
</dbReference>
<organism evidence="8 9">
    <name type="scientific">Lactococcus formosensis</name>
    <dbReference type="NCBI Taxonomy" id="1281486"/>
    <lineage>
        <taxon>Bacteria</taxon>
        <taxon>Bacillati</taxon>
        <taxon>Bacillota</taxon>
        <taxon>Bacilli</taxon>
        <taxon>Lactobacillales</taxon>
        <taxon>Streptococcaceae</taxon>
        <taxon>Lactococcus</taxon>
    </lineage>
</organism>
<evidence type="ECO:0000256" key="3">
    <source>
        <dbReference type="ARBA" id="ARBA00022729"/>
    </source>
</evidence>
<dbReference type="KEGG" id="lfo:LMK00_08800"/>
<dbReference type="NCBIfam" id="NF033902">
    <property type="entry name" value="iso_D2_wall_anc"/>
    <property type="match status" value="1"/>
</dbReference>
<dbReference type="Pfam" id="PF16555">
    <property type="entry name" value="GramPos_pilinD1"/>
    <property type="match status" value="1"/>
</dbReference>
<dbReference type="RefSeq" id="WP_252175319.1">
    <property type="nucleotide sequence ID" value="NZ_CP086395.1"/>
</dbReference>
<keyword evidence="5" id="KW-0812">Transmembrane</keyword>
<evidence type="ECO:0000256" key="5">
    <source>
        <dbReference type="SAM" id="Phobius"/>
    </source>
</evidence>
<evidence type="ECO:0000256" key="4">
    <source>
        <dbReference type="ARBA" id="ARBA00023088"/>
    </source>
</evidence>
<keyword evidence="2" id="KW-0964">Secreted</keyword>
<evidence type="ECO:0000256" key="6">
    <source>
        <dbReference type="SAM" id="SignalP"/>
    </source>
</evidence>
<keyword evidence="1" id="KW-0134">Cell wall</keyword>
<dbReference type="EMBL" id="CP086395">
    <property type="protein sequence ID" value="USJ19923.1"/>
    <property type="molecule type" value="Genomic_DNA"/>
</dbReference>
<dbReference type="InterPro" id="IPR032364">
    <property type="entry name" value="GramPos_pilinD1_N"/>
</dbReference>
<keyword evidence="3 6" id="KW-0732">Signal</keyword>
<evidence type="ECO:0000256" key="2">
    <source>
        <dbReference type="ARBA" id="ARBA00022525"/>
    </source>
</evidence>
<dbReference type="Gene3D" id="2.60.40.10">
    <property type="entry name" value="Immunoglobulins"/>
    <property type="match status" value="2"/>
</dbReference>
<evidence type="ECO:0000313" key="9">
    <source>
        <dbReference type="Proteomes" id="UP001056730"/>
    </source>
</evidence>
<feature type="transmembrane region" description="Helical" evidence="5">
    <location>
        <begin position="473"/>
        <end position="492"/>
    </location>
</feature>
<dbReference type="AlphaFoldDB" id="A0A9Q8Y0T2"/>
<evidence type="ECO:0000256" key="1">
    <source>
        <dbReference type="ARBA" id="ARBA00022512"/>
    </source>
</evidence>
<dbReference type="InterPro" id="IPR048052">
    <property type="entry name" value="FM1-like"/>
</dbReference>
<feature type="signal peptide" evidence="6">
    <location>
        <begin position="1"/>
        <end position="29"/>
    </location>
</feature>
<dbReference type="Proteomes" id="UP001056730">
    <property type="component" value="Chromosome"/>
</dbReference>
<gene>
    <name evidence="8" type="ORF">LMK00_08800</name>
</gene>
<accession>A0A9Q8Y0T2</accession>
<dbReference type="Pfam" id="PF00746">
    <property type="entry name" value="Gram_pos_anchor"/>
    <property type="match status" value="1"/>
</dbReference>
<dbReference type="InterPro" id="IPR041033">
    <property type="entry name" value="SpaA_PFL_dom_1"/>
</dbReference>
<evidence type="ECO:0000313" key="8">
    <source>
        <dbReference type="EMBL" id="USJ19923.1"/>
    </source>
</evidence>
<dbReference type="InterPro" id="IPR013783">
    <property type="entry name" value="Ig-like_fold"/>
</dbReference>
<reference evidence="8" key="1">
    <citation type="journal article" date="2022" name="Front. Microbiol.">
        <title>Feed Insects as a Reservoir of Granadaene-Producing Lactococci.</title>
        <authorList>
            <person name="Neuzil-Bunesova V."/>
            <person name="Ramirez Garcia A."/>
            <person name="Modrackova N."/>
            <person name="Makovska M."/>
            <person name="Sabolova M."/>
            <person name="Sproer C."/>
            <person name="Bunk B."/>
            <person name="Blom J."/>
            <person name="Schwab C."/>
        </authorList>
    </citation>
    <scope>NUCLEOTIDE SEQUENCE</scope>
    <source>
        <strain evidence="8">I4/6O</strain>
    </source>
</reference>
<dbReference type="Pfam" id="PF17802">
    <property type="entry name" value="SpaA"/>
    <property type="match status" value="1"/>
</dbReference>
<feature type="domain" description="Gram-positive cocci surface proteins LPxTG" evidence="7">
    <location>
        <begin position="466"/>
        <end position="501"/>
    </location>
</feature>
<keyword evidence="5" id="KW-1133">Transmembrane helix</keyword>
<dbReference type="Gene3D" id="2.60.40.740">
    <property type="match status" value="1"/>
</dbReference>
<name>A0A9Q8Y0T2_9LACT</name>
<proteinExistence type="predicted"/>
<evidence type="ECO:0000259" key="7">
    <source>
        <dbReference type="PROSITE" id="PS50847"/>
    </source>
</evidence>
<protein>
    <submittedName>
        <fullName evidence="8">SpaH/EbpB family LPXTG-anchored major pilin</fullName>
    </submittedName>
</protein>
<sequence>MKKNRTKQLMVAAMLALSVVATPIKGVFAADNISDKTANVTINKRVWTDQTPPMKQNTGEEMTDFGGEPLNGAEFTVYDVTDKYYELSKGSDAKTASEAIQADATTSVPSYAKVINSQVTSGQGQAHFNNLGIKNTSNRYNVYLFLETKTPNDVTITKKSAPIVLAMPIYKMDAKQEFTDELNTDIQLYPKNETATDKKELTNVGSFDEVKVGDQTFANVTTGDILNYKLTVNIPANIGDASAVTSFKIHDKPSAGLALKGKTVKVGNLKEGDDYTIAYANGGFTIDLKLASDKVKALAGQALVLNYDMQLTAEVNPDELQNNKASVQINNAPEQEITPPMPVGTGGYKFIKKDAQTGKTLAGAEFVIADKTQQHFAQFASQKNSKGEYVFEAWVDSKDVASRMISDDKGSMKVIGLVNGDYVLNEVKAPSSHYVLLKDGTITFTVEHGKYGTSTLDVKNMPKGLLPSTGSKGSGVFLIIGLGLMAVAAVLFKKYSKKHKK</sequence>